<organism evidence="2 3">
    <name type="scientific">Alkalicoccobacillus gibsonii</name>
    <dbReference type="NCBI Taxonomy" id="79881"/>
    <lineage>
        <taxon>Bacteria</taxon>
        <taxon>Bacillati</taxon>
        <taxon>Bacillota</taxon>
        <taxon>Bacilli</taxon>
        <taxon>Bacillales</taxon>
        <taxon>Bacillaceae</taxon>
        <taxon>Alkalicoccobacillus</taxon>
    </lineage>
</organism>
<evidence type="ECO:0000313" key="2">
    <source>
        <dbReference type="EMBL" id="MEN0642129.1"/>
    </source>
</evidence>
<dbReference type="RefSeq" id="WP_343129285.1">
    <property type="nucleotide sequence ID" value="NZ_JBCITK010000001.1"/>
</dbReference>
<protein>
    <submittedName>
        <fullName evidence="2">Uncharacterized protein</fullName>
    </submittedName>
</protein>
<feature type="signal peptide" evidence="1">
    <location>
        <begin position="1"/>
        <end position="22"/>
    </location>
</feature>
<dbReference type="EMBL" id="JBCITK010000001">
    <property type="protein sequence ID" value="MEN0642129.1"/>
    <property type="molecule type" value="Genomic_DNA"/>
</dbReference>
<proteinExistence type="predicted"/>
<accession>A0ABU9VE61</accession>
<evidence type="ECO:0000313" key="3">
    <source>
        <dbReference type="Proteomes" id="UP001418796"/>
    </source>
</evidence>
<name>A0ABU9VE61_9BACI</name>
<reference evidence="2 3" key="1">
    <citation type="submission" date="2024-03" db="EMBL/GenBank/DDBJ databases">
        <title>Bacilli Hybrid Assemblies.</title>
        <authorList>
            <person name="Kovac J."/>
        </authorList>
    </citation>
    <scope>NUCLEOTIDE SEQUENCE [LARGE SCALE GENOMIC DNA]</scope>
    <source>
        <strain evidence="2 3">FSL R7-0666</strain>
    </source>
</reference>
<evidence type="ECO:0000256" key="1">
    <source>
        <dbReference type="SAM" id="SignalP"/>
    </source>
</evidence>
<gene>
    <name evidence="2" type="ORF">MKY91_02985</name>
</gene>
<keyword evidence="1" id="KW-0732">Signal</keyword>
<dbReference type="Proteomes" id="UP001418796">
    <property type="component" value="Unassembled WGS sequence"/>
</dbReference>
<keyword evidence="3" id="KW-1185">Reference proteome</keyword>
<comment type="caution">
    <text evidence="2">The sequence shown here is derived from an EMBL/GenBank/DDBJ whole genome shotgun (WGS) entry which is preliminary data.</text>
</comment>
<feature type="chain" id="PRO_5046631540" evidence="1">
    <location>
        <begin position="23"/>
        <end position="45"/>
    </location>
</feature>
<sequence>MKKVLFASSLLLVTFIAFQVDASQANAASFEVMSNPYFPPVALPS</sequence>